<dbReference type="WBParaSite" id="nRc.2.0.1.t35547-RA">
    <property type="protein sequence ID" value="nRc.2.0.1.t35547-RA"/>
    <property type="gene ID" value="nRc.2.0.1.g35547"/>
</dbReference>
<reference evidence="2" key="1">
    <citation type="submission" date="2022-11" db="UniProtKB">
        <authorList>
            <consortium name="WormBaseParasite"/>
        </authorList>
    </citation>
    <scope>IDENTIFICATION</scope>
</reference>
<sequence length="125" mass="13998">MDKPYRFLRLGPAGLKKLAVRLGQYFPIDVAGAIFLAALIVETTLSRLRLFGQAFVPSAAAASKNEWGYNGHYVVDHVGVGIGRHVAQYLVVITDQHSVPRPLTETLSWKTAKQWKFYMQPTQKL</sequence>
<organism evidence="1 2">
    <name type="scientific">Romanomermis culicivorax</name>
    <name type="common">Nematode worm</name>
    <dbReference type="NCBI Taxonomy" id="13658"/>
    <lineage>
        <taxon>Eukaryota</taxon>
        <taxon>Metazoa</taxon>
        <taxon>Ecdysozoa</taxon>
        <taxon>Nematoda</taxon>
        <taxon>Enoplea</taxon>
        <taxon>Dorylaimia</taxon>
        <taxon>Mermithida</taxon>
        <taxon>Mermithoidea</taxon>
        <taxon>Mermithidae</taxon>
        <taxon>Romanomermis</taxon>
    </lineage>
</organism>
<evidence type="ECO:0000313" key="2">
    <source>
        <dbReference type="WBParaSite" id="nRc.2.0.1.t35547-RA"/>
    </source>
</evidence>
<accession>A0A915KA25</accession>
<keyword evidence="1" id="KW-1185">Reference proteome</keyword>
<proteinExistence type="predicted"/>
<name>A0A915KA25_ROMCU</name>
<evidence type="ECO:0000313" key="1">
    <source>
        <dbReference type="Proteomes" id="UP000887565"/>
    </source>
</evidence>
<protein>
    <submittedName>
        <fullName evidence="2">Uncharacterized protein</fullName>
    </submittedName>
</protein>
<dbReference type="Proteomes" id="UP000887565">
    <property type="component" value="Unplaced"/>
</dbReference>
<dbReference type="AlphaFoldDB" id="A0A915KA25"/>